<feature type="region of interest" description="Disordered" evidence="1">
    <location>
        <begin position="144"/>
        <end position="165"/>
    </location>
</feature>
<dbReference type="AlphaFoldDB" id="A0A7X9IK95"/>
<proteinExistence type="predicted"/>
<dbReference type="EMBL" id="JAAZON010000322">
    <property type="protein sequence ID" value="NMC62952.1"/>
    <property type="molecule type" value="Genomic_DNA"/>
</dbReference>
<accession>A0A7X9IK95</accession>
<dbReference type="InterPro" id="IPR025738">
    <property type="entry name" value="BatD"/>
</dbReference>
<evidence type="ECO:0000256" key="1">
    <source>
        <dbReference type="SAM" id="MobiDB-lite"/>
    </source>
</evidence>
<feature type="non-terminal residue" evidence="2">
    <location>
        <position position="481"/>
    </location>
</feature>
<feature type="region of interest" description="Disordered" evidence="1">
    <location>
        <begin position="448"/>
        <end position="481"/>
    </location>
</feature>
<dbReference type="Proteomes" id="UP000524246">
    <property type="component" value="Unassembled WGS sequence"/>
</dbReference>
<dbReference type="Pfam" id="PF13584">
    <property type="entry name" value="BatD"/>
    <property type="match status" value="1"/>
</dbReference>
<dbReference type="PANTHER" id="PTHR40940:SF2">
    <property type="entry name" value="BATD"/>
    <property type="match status" value="1"/>
</dbReference>
<comment type="caution">
    <text evidence="2">The sequence shown here is derived from an EMBL/GenBank/DDBJ whole genome shotgun (WGS) entry which is preliminary data.</text>
</comment>
<feature type="compositionally biased region" description="Basic and acidic residues" evidence="1">
    <location>
        <begin position="472"/>
        <end position="481"/>
    </location>
</feature>
<protein>
    <submittedName>
        <fullName evidence="2">Protein BatD</fullName>
    </submittedName>
</protein>
<organism evidence="2 3">
    <name type="scientific">SAR324 cluster bacterium</name>
    <dbReference type="NCBI Taxonomy" id="2024889"/>
    <lineage>
        <taxon>Bacteria</taxon>
        <taxon>Deltaproteobacteria</taxon>
        <taxon>SAR324 cluster</taxon>
    </lineage>
</organism>
<reference evidence="2 3" key="1">
    <citation type="journal article" date="2020" name="Biotechnol. Biofuels">
        <title>New insights from the biogas microbiome by comprehensive genome-resolved metagenomics of nearly 1600 species originating from multiple anaerobic digesters.</title>
        <authorList>
            <person name="Campanaro S."/>
            <person name="Treu L."/>
            <person name="Rodriguez-R L.M."/>
            <person name="Kovalovszki A."/>
            <person name="Ziels R.M."/>
            <person name="Maus I."/>
            <person name="Zhu X."/>
            <person name="Kougias P.G."/>
            <person name="Basile A."/>
            <person name="Luo G."/>
            <person name="Schluter A."/>
            <person name="Konstantinidis K.T."/>
            <person name="Angelidaki I."/>
        </authorList>
    </citation>
    <scope>NUCLEOTIDE SEQUENCE [LARGE SCALE GENOMIC DNA]</scope>
    <source>
        <strain evidence="2">AS27yjCOA_65</strain>
    </source>
</reference>
<evidence type="ECO:0000313" key="2">
    <source>
        <dbReference type="EMBL" id="NMC62952.1"/>
    </source>
</evidence>
<evidence type="ECO:0000313" key="3">
    <source>
        <dbReference type="Proteomes" id="UP000524246"/>
    </source>
</evidence>
<feature type="compositionally biased region" description="Polar residues" evidence="1">
    <location>
        <begin position="153"/>
        <end position="163"/>
    </location>
</feature>
<name>A0A7X9IK95_9DELT</name>
<sequence>MKHHILKPFQFIMSLLFRLYFYSLVVPIVINNVALADITLSATLKDAQIELGESTQLSVTVNGATDASRPILPSVEGLQFISRGQNTQMQYINGKFSSTITFIYMLTPEKAGNYTIPPIQLESGGKIIESEALRLEVKDLSNSGLGNSNSGSQALGTLGQTTPFPDPERENSSAFLRIIIPKTTLYVGESVPVEIRAYFAEALRVSLNGTPTLTGGFFTLQDSKEEPRETHEVFSARSYTVLSWNSLLSAVKEGKLPLIAQLKATMLLRERPRLPNNSMFNNPFFDNDLFNFNEDILDNFFGSVREKSVNLKSPEQNLSVEALPQDGRPEIFDGAVGDFSMKIYSNTRNVEVGDPLTLNVKIAGVGNFDRVVKYSLTKYERWKIYSPAVKFKPLDNRGFHGEKVFEQVLIPQDPEIKELPVPIFAFFDPNKKEYKLLQGDPIPITVSETTASKQRSLVPQGAIEENSADTPIPKKHETSLA</sequence>
<gene>
    <name evidence="2" type="ORF">GYA55_07260</name>
</gene>
<feature type="compositionally biased region" description="Polar residues" evidence="1">
    <location>
        <begin position="448"/>
        <end position="457"/>
    </location>
</feature>
<dbReference type="PANTHER" id="PTHR40940">
    <property type="entry name" value="PROTEIN BATD-RELATED"/>
    <property type="match status" value="1"/>
</dbReference>